<dbReference type="AlphaFoldDB" id="A0A9D4S894"/>
<feature type="signal peptide" evidence="1">
    <location>
        <begin position="1"/>
        <end position="23"/>
    </location>
</feature>
<evidence type="ECO:0000313" key="3">
    <source>
        <dbReference type="Proteomes" id="UP000828390"/>
    </source>
</evidence>
<reference evidence="2" key="1">
    <citation type="journal article" date="2019" name="bioRxiv">
        <title>The Genome of the Zebra Mussel, Dreissena polymorpha: A Resource for Invasive Species Research.</title>
        <authorList>
            <person name="McCartney M.A."/>
            <person name="Auch B."/>
            <person name="Kono T."/>
            <person name="Mallez S."/>
            <person name="Zhang Y."/>
            <person name="Obille A."/>
            <person name="Becker A."/>
            <person name="Abrahante J.E."/>
            <person name="Garbe J."/>
            <person name="Badalamenti J.P."/>
            <person name="Herman A."/>
            <person name="Mangelson H."/>
            <person name="Liachko I."/>
            <person name="Sullivan S."/>
            <person name="Sone E.D."/>
            <person name="Koren S."/>
            <person name="Silverstein K.A.T."/>
            <person name="Beckman K.B."/>
            <person name="Gohl D.M."/>
        </authorList>
    </citation>
    <scope>NUCLEOTIDE SEQUENCE</scope>
    <source>
        <strain evidence="2">Duluth1</strain>
        <tissue evidence="2">Whole animal</tissue>
    </source>
</reference>
<organism evidence="2 3">
    <name type="scientific">Dreissena polymorpha</name>
    <name type="common">Zebra mussel</name>
    <name type="synonym">Mytilus polymorpha</name>
    <dbReference type="NCBI Taxonomy" id="45954"/>
    <lineage>
        <taxon>Eukaryota</taxon>
        <taxon>Metazoa</taxon>
        <taxon>Spiralia</taxon>
        <taxon>Lophotrochozoa</taxon>
        <taxon>Mollusca</taxon>
        <taxon>Bivalvia</taxon>
        <taxon>Autobranchia</taxon>
        <taxon>Heteroconchia</taxon>
        <taxon>Euheterodonta</taxon>
        <taxon>Imparidentia</taxon>
        <taxon>Neoheterodontei</taxon>
        <taxon>Myida</taxon>
        <taxon>Dreissenoidea</taxon>
        <taxon>Dreissenidae</taxon>
        <taxon>Dreissena</taxon>
    </lineage>
</organism>
<protein>
    <submittedName>
        <fullName evidence="2">Uncharacterized protein</fullName>
    </submittedName>
</protein>
<dbReference type="Proteomes" id="UP000828390">
    <property type="component" value="Unassembled WGS sequence"/>
</dbReference>
<keyword evidence="1" id="KW-0732">Signal</keyword>
<dbReference type="EMBL" id="JAIWYP010000001">
    <property type="protein sequence ID" value="KAH3893387.1"/>
    <property type="molecule type" value="Genomic_DNA"/>
</dbReference>
<evidence type="ECO:0000313" key="2">
    <source>
        <dbReference type="EMBL" id="KAH3893387.1"/>
    </source>
</evidence>
<gene>
    <name evidence="2" type="ORF">DPMN_017534</name>
</gene>
<reference evidence="2" key="2">
    <citation type="submission" date="2020-11" db="EMBL/GenBank/DDBJ databases">
        <authorList>
            <person name="McCartney M.A."/>
            <person name="Auch B."/>
            <person name="Kono T."/>
            <person name="Mallez S."/>
            <person name="Becker A."/>
            <person name="Gohl D.M."/>
            <person name="Silverstein K.A.T."/>
            <person name="Koren S."/>
            <person name="Bechman K.B."/>
            <person name="Herman A."/>
            <person name="Abrahante J.E."/>
            <person name="Garbe J."/>
        </authorList>
    </citation>
    <scope>NUCLEOTIDE SEQUENCE</scope>
    <source>
        <strain evidence="2">Duluth1</strain>
        <tissue evidence="2">Whole animal</tissue>
    </source>
</reference>
<feature type="chain" id="PRO_5038822927" evidence="1">
    <location>
        <begin position="24"/>
        <end position="215"/>
    </location>
</feature>
<name>A0A9D4S894_DREPO</name>
<keyword evidence="3" id="KW-1185">Reference proteome</keyword>
<proteinExistence type="predicted"/>
<evidence type="ECO:0000256" key="1">
    <source>
        <dbReference type="SAM" id="SignalP"/>
    </source>
</evidence>
<accession>A0A9D4S894</accession>
<comment type="caution">
    <text evidence="2">The sequence shown here is derived from an EMBL/GenBank/DDBJ whole genome shotgun (WGS) entry which is preliminary data.</text>
</comment>
<sequence length="215" mass="23776">MNKKMELLKFLFYEVVIVTTVYSCPEPNGGLKTPSPPEITAQSDYVIVGEVTEILQRDPLHVNEKNVTYGAMVTVHCTYKGGPLTRRITIGGAGLVPGECFSTDLEKTTYVMFLRLVDTLQNLYTQTYTAEPRSRIEQYLGLCNLTMQYPIHGGMVIKGSECPPVVPVGDCNAGNNRSFGMRESEEVIHTNNGAMPLRVPQAVPSVFAFCLLFCI</sequence>